<dbReference type="Pfam" id="PF04773">
    <property type="entry name" value="FecR"/>
    <property type="match status" value="1"/>
</dbReference>
<feature type="compositionally biased region" description="Polar residues" evidence="1">
    <location>
        <begin position="62"/>
        <end position="76"/>
    </location>
</feature>
<evidence type="ECO:0000256" key="1">
    <source>
        <dbReference type="SAM" id="MobiDB-lite"/>
    </source>
</evidence>
<dbReference type="PANTHER" id="PTHR30273">
    <property type="entry name" value="PERIPLASMIC SIGNAL SENSOR AND SIGMA FACTOR ACTIVATOR FECR-RELATED"/>
    <property type="match status" value="1"/>
</dbReference>
<dbReference type="Gene3D" id="3.55.50.30">
    <property type="match status" value="1"/>
</dbReference>
<feature type="transmembrane region" description="Helical" evidence="2">
    <location>
        <begin position="93"/>
        <end position="115"/>
    </location>
</feature>
<dbReference type="PIRSF" id="PIRSF018266">
    <property type="entry name" value="FecR"/>
    <property type="match status" value="1"/>
</dbReference>
<dbReference type="InterPro" id="IPR012373">
    <property type="entry name" value="Ferrdict_sens_TM"/>
</dbReference>
<keyword evidence="2" id="KW-0812">Transmembrane</keyword>
<organism evidence="4 5">
    <name type="scientific">Sphingomonas abietis</name>
    <dbReference type="NCBI Taxonomy" id="3012344"/>
    <lineage>
        <taxon>Bacteria</taxon>
        <taxon>Pseudomonadati</taxon>
        <taxon>Pseudomonadota</taxon>
        <taxon>Alphaproteobacteria</taxon>
        <taxon>Sphingomonadales</taxon>
        <taxon>Sphingomonadaceae</taxon>
        <taxon>Sphingomonas</taxon>
    </lineage>
</organism>
<dbReference type="Proteomes" id="UP001210865">
    <property type="component" value="Chromosome"/>
</dbReference>
<dbReference type="InterPro" id="IPR006860">
    <property type="entry name" value="FecR"/>
</dbReference>
<feature type="domain" description="FecR protein" evidence="3">
    <location>
        <begin position="123"/>
        <end position="212"/>
    </location>
</feature>
<evidence type="ECO:0000313" key="5">
    <source>
        <dbReference type="Proteomes" id="UP001210865"/>
    </source>
</evidence>
<evidence type="ECO:0000313" key="4">
    <source>
        <dbReference type="EMBL" id="WBO21299.1"/>
    </source>
</evidence>
<proteinExistence type="predicted"/>
<protein>
    <submittedName>
        <fullName evidence="4">FecR domain-containing protein</fullName>
    </submittedName>
</protein>
<dbReference type="RefSeq" id="WP_270075948.1">
    <property type="nucleotide sequence ID" value="NZ_CP115174.1"/>
</dbReference>
<keyword evidence="2" id="KW-1133">Transmembrane helix</keyword>
<sequence length="331" mass="35761">MTSAREVAWSEALDWVRRIHDPTFTDWEAHVAWLEADPRHAALFDEASLLIEQGTAHLAPRSSPQRIASHGSATNDNDNEEDRPRATRRRWRWGAGLGGAVAAGIVAAIALPALIGSHPQFYRIETAPGTTRAIMLADGSRIALNGDSSVQLDRADSRTATVERGEAFFSIVHDVAHPFALQAGGARFQDIGTAFDVIRSPQGTQVAVREGALMYDPGGAAVRLDRGEAITVGDAVSGSKAVIRRIDAEAVGLWQQGRLSYRQAPLAQVADDLSRCLGQPVTIDPELAHRQFTGVIILAADRALMLRRIAAVMNVSIRQDGARVRILPPAR</sequence>
<accession>A0ABY7NN14</accession>
<keyword evidence="2" id="KW-0472">Membrane</keyword>
<dbReference type="Gene3D" id="2.60.120.1440">
    <property type="match status" value="1"/>
</dbReference>
<gene>
    <name evidence="4" type="ORF">PBT88_14015</name>
</gene>
<name>A0ABY7NN14_9SPHN</name>
<keyword evidence="5" id="KW-1185">Reference proteome</keyword>
<evidence type="ECO:0000259" key="3">
    <source>
        <dbReference type="Pfam" id="PF04773"/>
    </source>
</evidence>
<dbReference type="PANTHER" id="PTHR30273:SF2">
    <property type="entry name" value="PROTEIN FECR"/>
    <property type="match status" value="1"/>
</dbReference>
<dbReference type="EMBL" id="CP115174">
    <property type="protein sequence ID" value="WBO21299.1"/>
    <property type="molecule type" value="Genomic_DNA"/>
</dbReference>
<reference evidence="4 5" key="1">
    <citation type="submission" date="2022-12" db="EMBL/GenBank/DDBJ databases">
        <title>Sphingomonas abieness sp. nov., an endophytic bacterium isolated from Abies koreana.</title>
        <authorList>
            <person name="Jiang L."/>
            <person name="Lee J."/>
        </authorList>
    </citation>
    <scope>NUCLEOTIDE SEQUENCE [LARGE SCALE GENOMIC DNA]</scope>
    <source>
        <strain evidence="5">PAMB 00755</strain>
    </source>
</reference>
<feature type="region of interest" description="Disordered" evidence="1">
    <location>
        <begin position="57"/>
        <end position="86"/>
    </location>
</feature>
<evidence type="ECO:0000256" key="2">
    <source>
        <dbReference type="SAM" id="Phobius"/>
    </source>
</evidence>